<organism evidence="3 4">
    <name type="scientific">Brassica rapa subsp. trilocularis</name>
    <dbReference type="NCBI Taxonomy" id="1813537"/>
    <lineage>
        <taxon>Eukaryota</taxon>
        <taxon>Viridiplantae</taxon>
        <taxon>Streptophyta</taxon>
        <taxon>Embryophyta</taxon>
        <taxon>Tracheophyta</taxon>
        <taxon>Spermatophyta</taxon>
        <taxon>Magnoliopsida</taxon>
        <taxon>eudicotyledons</taxon>
        <taxon>Gunneridae</taxon>
        <taxon>Pentapetalae</taxon>
        <taxon>rosids</taxon>
        <taxon>malvids</taxon>
        <taxon>Brassicales</taxon>
        <taxon>Brassicaceae</taxon>
        <taxon>Brassiceae</taxon>
        <taxon>Brassica</taxon>
    </lineage>
</organism>
<dbReference type="InterPro" id="IPR036047">
    <property type="entry name" value="F-box-like_dom_sf"/>
</dbReference>
<proteinExistence type="predicted"/>
<evidence type="ECO:0000259" key="2">
    <source>
        <dbReference type="SMART" id="SM00256"/>
    </source>
</evidence>
<dbReference type="SUPFAM" id="SSF81383">
    <property type="entry name" value="F-box domain"/>
    <property type="match status" value="1"/>
</dbReference>
<dbReference type="Pfam" id="PF00646">
    <property type="entry name" value="F-box"/>
    <property type="match status" value="1"/>
</dbReference>
<dbReference type="PANTHER" id="PTHR31111">
    <property type="entry name" value="BNAA05G37150D PROTEIN-RELATED"/>
    <property type="match status" value="1"/>
</dbReference>
<accession>A0ABQ7MER0</accession>
<protein>
    <recommendedName>
        <fullName evidence="2">F-box domain-containing protein</fullName>
    </recommendedName>
</protein>
<feature type="domain" description="F-box" evidence="2">
    <location>
        <begin position="35"/>
        <end position="75"/>
    </location>
</feature>
<dbReference type="InterPro" id="IPR013187">
    <property type="entry name" value="F-box-assoc_dom_typ3"/>
</dbReference>
<dbReference type="SMART" id="SM00256">
    <property type="entry name" value="FBOX"/>
    <property type="match status" value="1"/>
</dbReference>
<evidence type="ECO:0000313" key="4">
    <source>
        <dbReference type="Proteomes" id="UP000823674"/>
    </source>
</evidence>
<keyword evidence="4" id="KW-1185">Reference proteome</keyword>
<comment type="caution">
    <text evidence="3">The sequence shown here is derived from an EMBL/GenBank/DDBJ whole genome shotgun (WGS) entry which is preliminary data.</text>
</comment>
<dbReference type="Pfam" id="PF08268">
    <property type="entry name" value="FBA_3"/>
    <property type="match status" value="1"/>
</dbReference>
<sequence>MKLRRLNLSNDVPTSSSCISRSSTAFNERENSEPIPHDLIYELLLRLPAKSIARSRCLSKLWASILRSHDFTELFLTRSSTRQKLLFFCLKDHDFFFFTAPKNPDNNSSLVVPDYHMKFPFVGIGFQICGHVRGLVCLKACSFGRRRMLRPRLKKYTLSGGKIGRSGCFYKIQRQQVTDDAVKKGFTHLRTVKGGKHTVPEICNPSTGQSLPLPKVKTRRRVNVRCFFAYDPIGKQFKVLSMTWPCYRSYLLCQEYKVLTIGTGKLSWRMVECSVPHQPISGEICINGCLYYYSMVDSVEHRYVIVCFDVTSEKFTSIRKPMGDVKCIVSNLVNYNGNLATLTSDGDSQVTGQSRCIELWVLADAEKHEWSKHIYNFPRGIIRKVEILGTDAFKHRTINTFLHHAEDVKLM</sequence>
<dbReference type="EMBL" id="JADBGQ010000005">
    <property type="protein sequence ID" value="KAG5396628.1"/>
    <property type="molecule type" value="Genomic_DNA"/>
</dbReference>
<evidence type="ECO:0000313" key="3">
    <source>
        <dbReference type="EMBL" id="KAG5396628.1"/>
    </source>
</evidence>
<dbReference type="InterPro" id="IPR017451">
    <property type="entry name" value="F-box-assoc_interact_dom"/>
</dbReference>
<gene>
    <name evidence="3" type="primary">A05p015470.1_BraROA</name>
    <name evidence="3" type="ORF">IGI04_018442</name>
</gene>
<dbReference type="Proteomes" id="UP000823674">
    <property type="component" value="Chromosome A05"/>
</dbReference>
<feature type="region of interest" description="Disordered" evidence="1">
    <location>
        <begin position="1"/>
        <end position="25"/>
    </location>
</feature>
<name>A0ABQ7MER0_BRACM</name>
<dbReference type="PANTHER" id="PTHR31111:SF58">
    <property type="entry name" value="F-BOX DOMAIN-CONTAINING PROTEIN"/>
    <property type="match status" value="1"/>
</dbReference>
<dbReference type="InterPro" id="IPR001810">
    <property type="entry name" value="F-box_dom"/>
</dbReference>
<reference evidence="3 4" key="1">
    <citation type="submission" date="2021-03" db="EMBL/GenBank/DDBJ databases">
        <authorList>
            <person name="King G.J."/>
            <person name="Bancroft I."/>
            <person name="Baten A."/>
            <person name="Bloomfield J."/>
            <person name="Borpatragohain P."/>
            <person name="He Z."/>
            <person name="Irish N."/>
            <person name="Irwin J."/>
            <person name="Liu K."/>
            <person name="Mauleon R.P."/>
            <person name="Moore J."/>
            <person name="Morris R."/>
            <person name="Ostergaard L."/>
            <person name="Wang B."/>
            <person name="Wells R."/>
        </authorList>
    </citation>
    <scope>NUCLEOTIDE SEQUENCE [LARGE SCALE GENOMIC DNA]</scope>
    <source>
        <strain evidence="3">R-o-18</strain>
        <tissue evidence="3">Leaf</tissue>
    </source>
</reference>
<evidence type="ECO:0000256" key="1">
    <source>
        <dbReference type="SAM" id="MobiDB-lite"/>
    </source>
</evidence>
<dbReference type="NCBIfam" id="TIGR01640">
    <property type="entry name" value="F_box_assoc_1"/>
    <property type="match status" value="1"/>
</dbReference>